<keyword evidence="8" id="KW-1185">Reference proteome</keyword>
<organism evidence="7 8">
    <name type="scientific">Mortierella polycephala</name>
    <dbReference type="NCBI Taxonomy" id="41804"/>
    <lineage>
        <taxon>Eukaryota</taxon>
        <taxon>Fungi</taxon>
        <taxon>Fungi incertae sedis</taxon>
        <taxon>Mucoromycota</taxon>
        <taxon>Mortierellomycotina</taxon>
        <taxon>Mortierellomycetes</taxon>
        <taxon>Mortierellales</taxon>
        <taxon>Mortierellaceae</taxon>
        <taxon>Mortierella</taxon>
    </lineage>
</organism>
<keyword evidence="2" id="KW-0479">Metal-binding</keyword>
<dbReference type="GO" id="GO:0004656">
    <property type="term" value="F:procollagen-proline 4-dioxygenase activity"/>
    <property type="evidence" value="ECO:0007669"/>
    <property type="project" value="TreeGrafter"/>
</dbReference>
<protein>
    <recommendedName>
        <fullName evidence="6">Prolyl 4-hydroxylase alpha subunit domain-containing protein</fullName>
    </recommendedName>
</protein>
<evidence type="ECO:0000256" key="1">
    <source>
        <dbReference type="ARBA" id="ARBA00001961"/>
    </source>
</evidence>
<evidence type="ECO:0000313" key="7">
    <source>
        <dbReference type="EMBL" id="KAG0264708.1"/>
    </source>
</evidence>
<evidence type="ECO:0000256" key="2">
    <source>
        <dbReference type="ARBA" id="ARBA00022723"/>
    </source>
</evidence>
<dbReference type="OrthoDB" id="69177at2759"/>
<accession>A0A9P6QE94</accession>
<keyword evidence="3" id="KW-0223">Dioxygenase</keyword>
<dbReference type="EMBL" id="JAAAJA010000045">
    <property type="protein sequence ID" value="KAG0264708.1"/>
    <property type="molecule type" value="Genomic_DNA"/>
</dbReference>
<proteinExistence type="predicted"/>
<dbReference type="GO" id="GO:0005506">
    <property type="term" value="F:iron ion binding"/>
    <property type="evidence" value="ECO:0007669"/>
    <property type="project" value="InterPro"/>
</dbReference>
<dbReference type="Pfam" id="PF13640">
    <property type="entry name" value="2OG-FeII_Oxy_3"/>
    <property type="match status" value="1"/>
</dbReference>
<dbReference type="GO" id="GO:0031418">
    <property type="term" value="F:L-ascorbic acid binding"/>
    <property type="evidence" value="ECO:0007669"/>
    <property type="project" value="InterPro"/>
</dbReference>
<dbReference type="SMART" id="SM00702">
    <property type="entry name" value="P4Hc"/>
    <property type="match status" value="1"/>
</dbReference>
<dbReference type="InterPro" id="IPR045054">
    <property type="entry name" value="P4HA-like"/>
</dbReference>
<comment type="caution">
    <text evidence="7">The sequence shown here is derived from an EMBL/GenBank/DDBJ whole genome shotgun (WGS) entry which is preliminary data.</text>
</comment>
<keyword evidence="5" id="KW-0408">Iron</keyword>
<dbReference type="Proteomes" id="UP000726737">
    <property type="component" value="Unassembled WGS sequence"/>
</dbReference>
<evidence type="ECO:0000313" key="8">
    <source>
        <dbReference type="Proteomes" id="UP000726737"/>
    </source>
</evidence>
<dbReference type="InterPro" id="IPR006620">
    <property type="entry name" value="Pro_4_hyd_alph"/>
</dbReference>
<feature type="domain" description="Prolyl 4-hydroxylase alpha subunit" evidence="6">
    <location>
        <begin position="5"/>
        <end position="171"/>
    </location>
</feature>
<dbReference type="PANTHER" id="PTHR10869">
    <property type="entry name" value="PROLYL 4-HYDROXYLASE ALPHA SUBUNIT"/>
    <property type="match status" value="1"/>
</dbReference>
<comment type="cofactor">
    <cofactor evidence="1">
        <name>L-ascorbate</name>
        <dbReference type="ChEBI" id="CHEBI:38290"/>
    </cofactor>
</comment>
<sequence length="180" mass="20284">MIDRSEAIGYEVALVNTGPGQGVHVPGYRDGQRTLIDDPLFAAELWERVKAHVPAVYQERPVIGINERLRFLKYSPGDQFQAHKDGEYRRTDGSGQVTKVTIQFYLNEKCVGGATSFLEEKNLWTGSDFKDSKKVEVNPKVGQVLVFQHDLVHEGSVVVEGHKYVVRSDILYGPPIRTVW</sequence>
<evidence type="ECO:0000256" key="3">
    <source>
        <dbReference type="ARBA" id="ARBA00022964"/>
    </source>
</evidence>
<name>A0A9P6QE94_9FUNG</name>
<dbReference type="PANTHER" id="PTHR10869:SF241">
    <property type="entry name" value="FE2OG DIOXYGENASE DOMAIN-CONTAINING PROTEIN"/>
    <property type="match status" value="1"/>
</dbReference>
<keyword evidence="4" id="KW-0560">Oxidoreductase</keyword>
<dbReference type="AlphaFoldDB" id="A0A9P6QE94"/>
<evidence type="ECO:0000256" key="4">
    <source>
        <dbReference type="ARBA" id="ARBA00023002"/>
    </source>
</evidence>
<evidence type="ECO:0000256" key="5">
    <source>
        <dbReference type="ARBA" id="ARBA00023004"/>
    </source>
</evidence>
<dbReference type="GO" id="GO:0005783">
    <property type="term" value="C:endoplasmic reticulum"/>
    <property type="evidence" value="ECO:0007669"/>
    <property type="project" value="TreeGrafter"/>
</dbReference>
<dbReference type="InterPro" id="IPR044862">
    <property type="entry name" value="Pro_4_hyd_alph_FE2OG_OXY"/>
</dbReference>
<gene>
    <name evidence="7" type="ORF">BG011_006285</name>
</gene>
<evidence type="ECO:0000259" key="6">
    <source>
        <dbReference type="SMART" id="SM00702"/>
    </source>
</evidence>
<dbReference type="Gene3D" id="2.60.120.620">
    <property type="entry name" value="q2cbj1_9rhob like domain"/>
    <property type="match status" value="1"/>
</dbReference>
<reference evidence="7" key="1">
    <citation type="journal article" date="2020" name="Fungal Divers.">
        <title>Resolving the Mortierellaceae phylogeny through synthesis of multi-gene phylogenetics and phylogenomics.</title>
        <authorList>
            <person name="Vandepol N."/>
            <person name="Liber J."/>
            <person name="Desiro A."/>
            <person name="Na H."/>
            <person name="Kennedy M."/>
            <person name="Barry K."/>
            <person name="Grigoriev I.V."/>
            <person name="Miller A.N."/>
            <person name="O'Donnell K."/>
            <person name="Stajich J.E."/>
            <person name="Bonito G."/>
        </authorList>
    </citation>
    <scope>NUCLEOTIDE SEQUENCE</scope>
    <source>
        <strain evidence="7">KOD948</strain>
    </source>
</reference>